<keyword evidence="2" id="KW-1185">Reference proteome</keyword>
<gene>
    <name evidence="1" type="ORF">NXF25_004910</name>
</gene>
<feature type="non-terminal residue" evidence="1">
    <location>
        <position position="1"/>
    </location>
</feature>
<dbReference type="PANTHER" id="PTHR45532:SF1">
    <property type="entry name" value="WD REPEAT-CONTAINING PROTEIN 97"/>
    <property type="match status" value="1"/>
</dbReference>
<proteinExistence type="predicted"/>
<organism evidence="1 2">
    <name type="scientific">Crotalus adamanteus</name>
    <name type="common">Eastern diamondback rattlesnake</name>
    <dbReference type="NCBI Taxonomy" id="8729"/>
    <lineage>
        <taxon>Eukaryota</taxon>
        <taxon>Metazoa</taxon>
        <taxon>Chordata</taxon>
        <taxon>Craniata</taxon>
        <taxon>Vertebrata</taxon>
        <taxon>Euteleostomi</taxon>
        <taxon>Lepidosauria</taxon>
        <taxon>Squamata</taxon>
        <taxon>Bifurcata</taxon>
        <taxon>Unidentata</taxon>
        <taxon>Episquamata</taxon>
        <taxon>Toxicofera</taxon>
        <taxon>Serpentes</taxon>
        <taxon>Colubroidea</taxon>
        <taxon>Viperidae</taxon>
        <taxon>Crotalinae</taxon>
        <taxon>Crotalus</taxon>
    </lineage>
</organism>
<sequence length="303" mass="34627">SDATIKLWNLHKDLMAEIALDNTLSTACFLNNSGDILLAFKNDIYILYHSKMLHILRTSIQTPKVSEAESYIFESQLLDYQYKMDVPKSVEMASYLVPYKGYAFTEDFTSDLQVLPEKKGKRSSQLPLAPSMIYLSPCTSEASLKMFDFLLQGGTHDLEEQDKAKMYEMIVTKDMKYKPEPKPAAPAMLEMPLFGVSPSPSFIEESLETTTQQEEQTTDNLTALSIEEPLNNTQQEQTCEETSPKEPEIIPKQSYCLHKKIKSDPNICTCHELQTRNYNNQLDWQTDVAYDSMYTSGLQFKKQ</sequence>
<dbReference type="AlphaFoldDB" id="A0AAW1BWA5"/>
<dbReference type="Proteomes" id="UP001474421">
    <property type="component" value="Unassembled WGS sequence"/>
</dbReference>
<accession>A0AAW1BWA5</accession>
<comment type="caution">
    <text evidence="1">The sequence shown here is derived from an EMBL/GenBank/DDBJ whole genome shotgun (WGS) entry which is preliminary data.</text>
</comment>
<evidence type="ECO:0000313" key="1">
    <source>
        <dbReference type="EMBL" id="KAK9406136.1"/>
    </source>
</evidence>
<name>A0AAW1BWA5_CROAD</name>
<reference evidence="1 2" key="1">
    <citation type="journal article" date="2024" name="Proc. Natl. Acad. Sci. U.S.A.">
        <title>The genetic regulatory architecture and epigenomic basis for age-related changes in rattlesnake venom.</title>
        <authorList>
            <person name="Hogan M.P."/>
            <person name="Holding M.L."/>
            <person name="Nystrom G.S."/>
            <person name="Colston T.J."/>
            <person name="Bartlett D.A."/>
            <person name="Mason A.J."/>
            <person name="Ellsworth S.A."/>
            <person name="Rautsaw R.M."/>
            <person name="Lawrence K.C."/>
            <person name="Strickland J.L."/>
            <person name="He B."/>
            <person name="Fraser P."/>
            <person name="Margres M.J."/>
            <person name="Gilbert D.M."/>
            <person name="Gibbs H.L."/>
            <person name="Parkinson C.L."/>
            <person name="Rokyta D.R."/>
        </authorList>
    </citation>
    <scope>NUCLEOTIDE SEQUENCE [LARGE SCALE GENOMIC DNA]</scope>
    <source>
        <strain evidence="1">DRR0105</strain>
    </source>
</reference>
<dbReference type="PANTHER" id="PTHR45532">
    <property type="entry name" value="WD REPEAT-CONTAINING PROTEIN 97"/>
    <property type="match status" value="1"/>
</dbReference>
<dbReference type="EMBL" id="JAOTOJ010000002">
    <property type="protein sequence ID" value="KAK9406136.1"/>
    <property type="molecule type" value="Genomic_DNA"/>
</dbReference>
<evidence type="ECO:0000313" key="2">
    <source>
        <dbReference type="Proteomes" id="UP001474421"/>
    </source>
</evidence>
<protein>
    <submittedName>
        <fullName evidence="1">Uncharacterized protein</fullName>
    </submittedName>
</protein>